<dbReference type="AlphaFoldDB" id="A0A7V8FP94"/>
<organism evidence="1 2">
    <name type="scientific">Paracidovorax wautersii</name>
    <dbReference type="NCBI Taxonomy" id="1177982"/>
    <lineage>
        <taxon>Bacteria</taxon>
        <taxon>Pseudomonadati</taxon>
        <taxon>Pseudomonadota</taxon>
        <taxon>Betaproteobacteria</taxon>
        <taxon>Burkholderiales</taxon>
        <taxon>Comamonadaceae</taxon>
        <taxon>Paracidovorax</taxon>
    </lineage>
</organism>
<accession>A0A7V8FP94</accession>
<sequence length="185" mass="18139">MSAPADAGRPTVRLESKPMKLVTVLIATAAAVVLAACASSSPAPSGARAGGSSAGGTGQAGVPAEVAGRLQALSRAGQTPGIVMGVPSAGSMLANGMAVSSLKLGQASKASQGLTQMLAGAKTASVAVVGPSDALTAATIEAAIKDLKGRPTTTQVLFAGSRDHVEHLRQVAQQARVPFSGVVYP</sequence>
<proteinExistence type="predicted"/>
<protein>
    <submittedName>
        <fullName evidence="1">Uncharacterized protein</fullName>
    </submittedName>
</protein>
<reference evidence="2" key="1">
    <citation type="journal article" date="2020" name="MBio">
        <title>Horizontal gene transfer to a defensive symbiont with a reduced genome amongst a multipartite beetle microbiome.</title>
        <authorList>
            <person name="Waterworth S.C."/>
            <person name="Florez L.V."/>
            <person name="Rees E.R."/>
            <person name="Hertweck C."/>
            <person name="Kaltenpoth M."/>
            <person name="Kwan J.C."/>
        </authorList>
    </citation>
    <scope>NUCLEOTIDE SEQUENCE [LARGE SCALE GENOMIC DNA]</scope>
</reference>
<comment type="caution">
    <text evidence="1">The sequence shown here is derived from an EMBL/GenBank/DDBJ whole genome shotgun (WGS) entry which is preliminary data.</text>
</comment>
<dbReference type="EMBL" id="WNDQ01000020">
    <property type="protein sequence ID" value="KAF1021546.1"/>
    <property type="molecule type" value="Genomic_DNA"/>
</dbReference>
<evidence type="ECO:0000313" key="1">
    <source>
        <dbReference type="EMBL" id="KAF1021546.1"/>
    </source>
</evidence>
<dbReference type="Proteomes" id="UP000461670">
    <property type="component" value="Unassembled WGS sequence"/>
</dbReference>
<name>A0A7V8FP94_9BURK</name>
<gene>
    <name evidence="1" type="ORF">GAK30_01765</name>
</gene>
<evidence type="ECO:0000313" key="2">
    <source>
        <dbReference type="Proteomes" id="UP000461670"/>
    </source>
</evidence>